<dbReference type="PROSITE" id="PS50902">
    <property type="entry name" value="FLAVODOXIN_LIKE"/>
    <property type="match status" value="1"/>
</dbReference>
<dbReference type="GO" id="GO:0006783">
    <property type="term" value="P:heme biosynthetic process"/>
    <property type="evidence" value="ECO:0007669"/>
    <property type="project" value="TreeGrafter"/>
</dbReference>
<dbReference type="OrthoDB" id="9795729at2"/>
<dbReference type="GO" id="GO:0070819">
    <property type="term" value="F:menaquinone-dependent protoporphyrinogen oxidase activity"/>
    <property type="evidence" value="ECO:0007669"/>
    <property type="project" value="TreeGrafter"/>
</dbReference>
<dbReference type="PANTHER" id="PTHR38030:SF2">
    <property type="entry name" value="PROTOPORPHYRINOGEN IX DEHYDROGENASE [QUINONE]"/>
    <property type="match status" value="1"/>
</dbReference>
<dbReference type="InterPro" id="IPR008254">
    <property type="entry name" value="Flavodoxin/NO_synth"/>
</dbReference>
<dbReference type="InterPro" id="IPR052200">
    <property type="entry name" value="Protoporphyrinogen_IX_DH"/>
</dbReference>
<dbReference type="InterPro" id="IPR026816">
    <property type="entry name" value="Flavodoxin_dom"/>
</dbReference>
<evidence type="ECO:0000256" key="2">
    <source>
        <dbReference type="ARBA" id="ARBA00022643"/>
    </source>
</evidence>
<dbReference type="Pfam" id="PF12724">
    <property type="entry name" value="Flavodoxin_5"/>
    <property type="match status" value="1"/>
</dbReference>
<dbReference type="Proteomes" id="UP000215377">
    <property type="component" value="Unassembled WGS sequence"/>
</dbReference>
<gene>
    <name evidence="4" type="ORF">ATO3_04750</name>
</gene>
<dbReference type="PANTHER" id="PTHR38030">
    <property type="entry name" value="PROTOPORPHYRINOGEN IX DEHYDROGENASE [MENAQUINONE]"/>
    <property type="match status" value="1"/>
</dbReference>
<evidence type="ECO:0000256" key="1">
    <source>
        <dbReference type="ARBA" id="ARBA00022630"/>
    </source>
</evidence>
<dbReference type="EMBL" id="AQQR01000001">
    <property type="protein sequence ID" value="OWU77945.1"/>
    <property type="molecule type" value="Genomic_DNA"/>
</dbReference>
<organism evidence="4 5">
    <name type="scientific">Marinibacterium profundimaris</name>
    <dbReference type="NCBI Taxonomy" id="1679460"/>
    <lineage>
        <taxon>Bacteria</taxon>
        <taxon>Pseudomonadati</taxon>
        <taxon>Pseudomonadota</taxon>
        <taxon>Alphaproteobacteria</taxon>
        <taxon>Rhodobacterales</taxon>
        <taxon>Paracoccaceae</taxon>
        <taxon>Marinibacterium</taxon>
    </lineage>
</organism>
<accession>A0A225NSX5</accession>
<keyword evidence="5" id="KW-1185">Reference proteome</keyword>
<dbReference type="GO" id="GO:0010181">
    <property type="term" value="F:FMN binding"/>
    <property type="evidence" value="ECO:0007669"/>
    <property type="project" value="InterPro"/>
</dbReference>
<comment type="caution">
    <text evidence="4">The sequence shown here is derived from an EMBL/GenBank/DDBJ whole genome shotgun (WGS) entry which is preliminary data.</text>
</comment>
<dbReference type="Gene3D" id="3.40.50.360">
    <property type="match status" value="1"/>
</dbReference>
<reference evidence="4 5" key="1">
    <citation type="submission" date="2013-04" db="EMBL/GenBank/DDBJ databases">
        <title>Oceanicola sp. 22II1-22F33 Genome Sequencing.</title>
        <authorList>
            <person name="Lai Q."/>
            <person name="Li G."/>
            <person name="Shao Z."/>
        </authorList>
    </citation>
    <scope>NUCLEOTIDE SEQUENCE [LARGE SCALE GENOMIC DNA]</scope>
    <source>
        <strain evidence="4 5">22II1-22F33</strain>
    </source>
</reference>
<dbReference type="SUPFAM" id="SSF52218">
    <property type="entry name" value="Flavoproteins"/>
    <property type="match status" value="1"/>
</dbReference>
<keyword evidence="2" id="KW-0288">FMN</keyword>
<name>A0A225NSX5_9RHOB</name>
<evidence type="ECO:0000313" key="4">
    <source>
        <dbReference type="EMBL" id="OWU77945.1"/>
    </source>
</evidence>
<keyword evidence="1" id="KW-0285">Flavoprotein</keyword>
<dbReference type="InterPro" id="IPR029039">
    <property type="entry name" value="Flavoprotein-like_sf"/>
</dbReference>
<feature type="domain" description="Flavodoxin-like" evidence="3">
    <location>
        <begin position="3"/>
        <end position="167"/>
    </location>
</feature>
<evidence type="ECO:0000313" key="5">
    <source>
        <dbReference type="Proteomes" id="UP000215377"/>
    </source>
</evidence>
<evidence type="ECO:0000259" key="3">
    <source>
        <dbReference type="PROSITE" id="PS50902"/>
    </source>
</evidence>
<sequence length="187" mass="20565">MRILITYATTEGQTRKIARFCADQLISRGHSVELLRVEDAGDIELAVFDTVLLAGSVHIGKLQEPLARFAETHAQALNGMPTMLIVVSLAIAGDDPNDREELDRIAAAFAAEAGWTPGQVEHVAGAFKFSEYDFFRTLAMRWIAWQKGEEIKAHEDREYTDWAGLAAVITKWQAAAAPLPERAKTAG</sequence>
<dbReference type="RefSeq" id="WP_088648617.1">
    <property type="nucleotide sequence ID" value="NZ_AQQR01000001.1"/>
</dbReference>
<proteinExistence type="predicted"/>
<dbReference type="AlphaFoldDB" id="A0A225NSX5"/>
<protein>
    <submittedName>
        <fullName evidence="4">Protoporphyrinogen oxidase</fullName>
    </submittedName>
</protein>